<dbReference type="SUPFAM" id="SSF52218">
    <property type="entry name" value="Flavoproteins"/>
    <property type="match status" value="1"/>
</dbReference>
<dbReference type="InterPro" id="IPR051043">
    <property type="entry name" value="Sulfatase_Mod_Factor_Kinase"/>
</dbReference>
<feature type="transmembrane region" description="Helical" evidence="1">
    <location>
        <begin position="18"/>
        <end position="39"/>
    </location>
</feature>
<dbReference type="Pfam" id="PF03781">
    <property type="entry name" value="FGE-sulfatase"/>
    <property type="match status" value="1"/>
</dbReference>
<dbReference type="GO" id="GO:0120147">
    <property type="term" value="F:formylglycine-generating oxidase activity"/>
    <property type="evidence" value="ECO:0007669"/>
    <property type="project" value="TreeGrafter"/>
</dbReference>
<keyword evidence="1" id="KW-0472">Membrane</keyword>
<name>A0A7Y0EMV8_9BIFI</name>
<dbReference type="PROSITE" id="PS50902">
    <property type="entry name" value="FLAVODOXIN_LIKE"/>
    <property type="match status" value="1"/>
</dbReference>
<dbReference type="Gene3D" id="3.40.50.360">
    <property type="match status" value="1"/>
</dbReference>
<dbReference type="RefSeq" id="WP_205832657.1">
    <property type="nucleotide sequence ID" value="NZ_JAAIII010000001.1"/>
</dbReference>
<dbReference type="SUPFAM" id="SSF56436">
    <property type="entry name" value="C-type lectin-like"/>
    <property type="match status" value="1"/>
</dbReference>
<dbReference type="InterPro" id="IPR005532">
    <property type="entry name" value="SUMF_dom"/>
</dbReference>
<dbReference type="InterPro" id="IPR042095">
    <property type="entry name" value="SUMF_sf"/>
</dbReference>
<dbReference type="AlphaFoldDB" id="A0A7Y0EMV8"/>
<keyword evidence="1" id="KW-0812">Transmembrane</keyword>
<protein>
    <submittedName>
        <fullName evidence="3">Serine/threonine-protein kinase pkn1</fullName>
    </submittedName>
</protein>
<proteinExistence type="predicted"/>
<keyword evidence="4" id="KW-1185">Reference proteome</keyword>
<dbReference type="Proteomes" id="UP000532194">
    <property type="component" value="Unassembled WGS sequence"/>
</dbReference>
<dbReference type="GO" id="GO:0016301">
    <property type="term" value="F:kinase activity"/>
    <property type="evidence" value="ECO:0007669"/>
    <property type="project" value="UniProtKB-KW"/>
</dbReference>
<dbReference type="PANTHER" id="PTHR23150:SF19">
    <property type="entry name" value="FORMYLGLYCINE-GENERATING ENZYME"/>
    <property type="match status" value="1"/>
</dbReference>
<dbReference type="InterPro" id="IPR008254">
    <property type="entry name" value="Flavodoxin/NO_synth"/>
</dbReference>
<evidence type="ECO:0000313" key="3">
    <source>
        <dbReference type="EMBL" id="NMM93194.1"/>
    </source>
</evidence>
<organism evidence="3 4">
    <name type="scientific">Bifidobacterium oedipodis</name>
    <dbReference type="NCBI Taxonomy" id="2675322"/>
    <lineage>
        <taxon>Bacteria</taxon>
        <taxon>Bacillati</taxon>
        <taxon>Actinomycetota</taxon>
        <taxon>Actinomycetes</taxon>
        <taxon>Bifidobacteriales</taxon>
        <taxon>Bifidobacteriaceae</taxon>
        <taxon>Bifidobacterium</taxon>
    </lineage>
</organism>
<dbReference type="PANTHER" id="PTHR23150">
    <property type="entry name" value="SULFATASE MODIFYING FACTOR 1, 2"/>
    <property type="match status" value="1"/>
</dbReference>
<gene>
    <name evidence="3" type="ORF">G1C95_0379</name>
</gene>
<dbReference type="Pfam" id="PF12682">
    <property type="entry name" value="Flavodoxin_4"/>
    <property type="match status" value="1"/>
</dbReference>
<dbReference type="InterPro" id="IPR016187">
    <property type="entry name" value="CTDL_fold"/>
</dbReference>
<keyword evidence="1" id="KW-1133">Transmembrane helix</keyword>
<accession>A0A7Y0EMV8</accession>
<evidence type="ECO:0000256" key="1">
    <source>
        <dbReference type="SAM" id="Phobius"/>
    </source>
</evidence>
<comment type="caution">
    <text evidence="3">The sequence shown here is derived from an EMBL/GenBank/DDBJ whole genome shotgun (WGS) entry which is preliminary data.</text>
</comment>
<evidence type="ECO:0000313" key="4">
    <source>
        <dbReference type="Proteomes" id="UP000532194"/>
    </source>
</evidence>
<feature type="domain" description="Flavodoxin-like" evidence="2">
    <location>
        <begin position="343"/>
        <end position="495"/>
    </location>
</feature>
<evidence type="ECO:0000259" key="2">
    <source>
        <dbReference type="PROSITE" id="PS50902"/>
    </source>
</evidence>
<dbReference type="Gene3D" id="3.90.1580.10">
    <property type="entry name" value="paralog of FGE (formylglycine-generating enzyme)"/>
    <property type="match status" value="1"/>
</dbReference>
<reference evidence="3 4" key="1">
    <citation type="submission" date="2020-02" db="EMBL/GenBank/DDBJ databases">
        <title>Characterization of phylogenetic diversity of novel bifidobacterial species isolated in Czech ZOOs.</title>
        <authorList>
            <person name="Lugli G.A."/>
            <person name="Vera N.B."/>
            <person name="Ventura M."/>
        </authorList>
    </citation>
    <scope>NUCLEOTIDE SEQUENCE [LARGE SCALE GENOMIC DNA]</scope>
    <source>
        <strain evidence="3 4">DSM 109957</strain>
    </source>
</reference>
<dbReference type="InterPro" id="IPR029039">
    <property type="entry name" value="Flavoprotein-like_sf"/>
</dbReference>
<dbReference type="EMBL" id="JAAIII010000001">
    <property type="protein sequence ID" value="NMM93194.1"/>
    <property type="molecule type" value="Genomic_DNA"/>
</dbReference>
<keyword evidence="3" id="KW-0418">Kinase</keyword>
<dbReference type="GO" id="GO:0010181">
    <property type="term" value="F:FMN binding"/>
    <property type="evidence" value="ECO:0007669"/>
    <property type="project" value="InterPro"/>
</dbReference>
<keyword evidence="3" id="KW-0808">Transferase</keyword>
<sequence length="495" mass="54252">MISTDHNGNAAASGNAKLITLIASITAIALVATGIWWFAIRRTPEQSSQPTPLSNTAQHDNSGETAMMLIEGGTFTMGSPDSQRQREADETQHEVTLSDFRISPTEVTQAEYERIMGSNPSHFHGDDLPVEQVTWFDAIEYCNRLSAAEGFDPVYTVDGDNVAWDRSANGYRLPTEAEWEYAARAGTDTIFTTGDQITAADANFEGTYPYLIEENYVNHINPDVVQSENRGETIAVGSLQANAYGLYDMEGNVSEWVFDYYGEYDTSRRNNPYGPESGSLRVNRGGGYDDFAKQLRNAYRSATNPRTHDQNMGFRIARNAQPGEGVAHTWNAINITIPNNPSILVAYFSYSGNTAHAAELIANSTGADLHEIVMAEPYTGNIYEASQADLNNNVRPALADHVNNMDRYDVILLGYPTWWSTMPMPVSTFLESYDLSGKTIIPFSSNGGTRFGDSISDLAKQAPGALIGQGFEFTYSGGSDLTDNINTWLSESGLA</sequence>